<dbReference type="EMBL" id="ACFH01000009">
    <property type="protein sequence ID" value="EEH66962.1"/>
    <property type="molecule type" value="Genomic_DNA"/>
</dbReference>
<dbReference type="PROSITE" id="PS51186">
    <property type="entry name" value="GNAT"/>
    <property type="match status" value="1"/>
</dbReference>
<evidence type="ECO:0000313" key="2">
    <source>
        <dbReference type="EMBL" id="EEH66962.1"/>
    </source>
</evidence>
<feature type="domain" description="N-acetyltransferase" evidence="1">
    <location>
        <begin position="88"/>
        <end position="217"/>
    </location>
</feature>
<dbReference type="HOGENOM" id="CLU_086044_1_0_11"/>
<dbReference type="InterPro" id="IPR000182">
    <property type="entry name" value="GNAT_dom"/>
</dbReference>
<gene>
    <name evidence="2" type="ORF">HMPREF0058_0205</name>
</gene>
<comment type="caution">
    <text evidence="2">The sequence shown here is derived from an EMBL/GenBank/DDBJ whole genome shotgun (WGS) entry which is preliminary data.</text>
</comment>
<dbReference type="GO" id="GO:0016747">
    <property type="term" value="F:acyltransferase activity, transferring groups other than amino-acyl groups"/>
    <property type="evidence" value="ECO:0007669"/>
    <property type="project" value="InterPro"/>
</dbReference>
<accession>C0W2W1</accession>
<dbReference type="InterPro" id="IPR016181">
    <property type="entry name" value="Acyl_CoA_acyltransferase"/>
</dbReference>
<reference evidence="2 3" key="1">
    <citation type="submission" date="2009-01" db="EMBL/GenBank/DDBJ databases">
        <authorList>
            <person name="Qin X."/>
            <person name="Bachman B."/>
            <person name="Battles P."/>
            <person name="Bell A."/>
            <person name="Bess C."/>
            <person name="Bickham C."/>
            <person name="Chaboub L."/>
            <person name="Chen D."/>
            <person name="Coyle M."/>
            <person name="Deiros D.R."/>
            <person name="Dinh H."/>
            <person name="Forbes L."/>
            <person name="Fowler G."/>
            <person name="Francisco L."/>
            <person name="Fu Q."/>
            <person name="Gubbala S."/>
            <person name="Hale W."/>
            <person name="Han Y."/>
            <person name="Hemphill L."/>
            <person name="Highlander S.K."/>
            <person name="Hirani K."/>
            <person name="Hogues M."/>
            <person name="Jackson L."/>
            <person name="Jakkamsetti A."/>
            <person name="Javaid M."/>
            <person name="Jiang H."/>
            <person name="Korchina V."/>
            <person name="Kovar C."/>
            <person name="Lara F."/>
            <person name="Lee S."/>
            <person name="Mata R."/>
            <person name="Mathew T."/>
            <person name="Moen C."/>
            <person name="Morales K."/>
            <person name="Munidasa M."/>
            <person name="Nazareth L."/>
            <person name="Ngo R."/>
            <person name="Nguyen L."/>
            <person name="Okwuonu G."/>
            <person name="Ongeri F."/>
            <person name="Patil S."/>
            <person name="Petrosino J."/>
            <person name="Pham C."/>
            <person name="Pham P."/>
            <person name="Pu L.-L."/>
            <person name="Puazo M."/>
            <person name="Raj R."/>
            <person name="Reid J."/>
            <person name="Rouhana J."/>
            <person name="Saada N."/>
            <person name="Shang Y."/>
            <person name="Simmons D."/>
            <person name="Thornton R."/>
            <person name="Warren J."/>
            <person name="Weissenberger G."/>
            <person name="Zhang J."/>
            <person name="Zhang L."/>
            <person name="Zhou C."/>
            <person name="Zhu D."/>
            <person name="Muzny D."/>
            <person name="Worley K."/>
            <person name="Gibbs R."/>
        </authorList>
    </citation>
    <scope>NUCLEOTIDE SEQUENCE [LARGE SCALE GENOMIC DNA]</scope>
    <source>
        <strain evidence="2 3">DSM 15434</strain>
    </source>
</reference>
<dbReference type="AlphaFoldDB" id="C0W2W1"/>
<dbReference type="STRING" id="103621.GCA_001067145_00249"/>
<dbReference type="OrthoDB" id="8593648at2"/>
<sequence length="219" mass="23596">MTFLRTAVASDLAALNEICVRTAAYGRDITPQMSRPELVGAVYADPYLLHDPASCFVLASGSGDEAEAGAGQGRGRALGYVVGTLDTLAFRQWFTGEYAPARLEELGLAAAGEDPESLTPTDRSYLRLLRAPAPEPAPWLGRYPAHLHIDLLEPVRRQGWGRRLVEAWIDHARERGAAGLHLGVGADNTGAIAFYEAIGLQRIGQDDGGVTMARSLRQE</sequence>
<dbReference type="eggNOG" id="COG0456">
    <property type="taxonomic scope" value="Bacteria"/>
</dbReference>
<proteinExistence type="predicted"/>
<dbReference type="CDD" id="cd04301">
    <property type="entry name" value="NAT_SF"/>
    <property type="match status" value="1"/>
</dbReference>
<dbReference type="RefSeq" id="WP_006549506.1">
    <property type="nucleotide sequence ID" value="NZ_DS999576.1"/>
</dbReference>
<organism evidence="2 3">
    <name type="scientific">Actinomyces urogenitalis DSM 15434</name>
    <dbReference type="NCBI Taxonomy" id="525246"/>
    <lineage>
        <taxon>Bacteria</taxon>
        <taxon>Bacillati</taxon>
        <taxon>Actinomycetota</taxon>
        <taxon>Actinomycetes</taxon>
        <taxon>Actinomycetales</taxon>
        <taxon>Actinomycetaceae</taxon>
        <taxon>Actinomyces</taxon>
    </lineage>
</organism>
<dbReference type="Proteomes" id="UP000004778">
    <property type="component" value="Unassembled WGS sequence"/>
</dbReference>
<dbReference type="Gene3D" id="3.40.630.30">
    <property type="match status" value="1"/>
</dbReference>
<evidence type="ECO:0000259" key="1">
    <source>
        <dbReference type="PROSITE" id="PS51186"/>
    </source>
</evidence>
<evidence type="ECO:0000313" key="3">
    <source>
        <dbReference type="Proteomes" id="UP000004778"/>
    </source>
</evidence>
<dbReference type="Pfam" id="PF00583">
    <property type="entry name" value="Acetyltransf_1"/>
    <property type="match status" value="1"/>
</dbReference>
<keyword evidence="2" id="KW-0808">Transferase</keyword>
<name>C0W2W1_9ACTO</name>
<keyword evidence="3" id="KW-1185">Reference proteome</keyword>
<dbReference type="SUPFAM" id="SSF55729">
    <property type="entry name" value="Acyl-CoA N-acyltransferases (Nat)"/>
    <property type="match status" value="1"/>
</dbReference>
<protein>
    <submittedName>
        <fullName evidence="2">Acetyltransferase, GNAT family</fullName>
    </submittedName>
</protein>